<dbReference type="Pfam" id="PF01435">
    <property type="entry name" value="Peptidase_M48"/>
    <property type="match status" value="1"/>
</dbReference>
<keyword evidence="2" id="KW-0479">Metal-binding</keyword>
<evidence type="ECO:0000256" key="7">
    <source>
        <dbReference type="SAM" id="Phobius"/>
    </source>
</evidence>
<feature type="transmembrane region" description="Helical" evidence="7">
    <location>
        <begin position="242"/>
        <end position="263"/>
    </location>
</feature>
<evidence type="ECO:0000256" key="1">
    <source>
        <dbReference type="ARBA" id="ARBA00022670"/>
    </source>
</evidence>
<keyword evidence="7" id="KW-0472">Membrane</keyword>
<dbReference type="GO" id="GO:0004222">
    <property type="term" value="F:metalloendopeptidase activity"/>
    <property type="evidence" value="ECO:0007669"/>
    <property type="project" value="InterPro"/>
</dbReference>
<feature type="transmembrane region" description="Helical" evidence="7">
    <location>
        <begin position="110"/>
        <end position="130"/>
    </location>
</feature>
<organism evidence="9 10">
    <name type="scientific">Acidithiobacillus thiooxidans ATCC 19377</name>
    <dbReference type="NCBI Taxonomy" id="637390"/>
    <lineage>
        <taxon>Bacteria</taxon>
        <taxon>Pseudomonadati</taxon>
        <taxon>Pseudomonadota</taxon>
        <taxon>Acidithiobacillia</taxon>
        <taxon>Acidithiobacillales</taxon>
        <taxon>Acidithiobacillaceae</taxon>
        <taxon>Acidithiobacillus</taxon>
    </lineage>
</organism>
<dbReference type="InterPro" id="IPR001915">
    <property type="entry name" value="Peptidase_M48"/>
</dbReference>
<keyword evidence="7" id="KW-0812">Transmembrane</keyword>
<feature type="transmembrane region" description="Helical" evidence="7">
    <location>
        <begin position="6"/>
        <end position="26"/>
    </location>
</feature>
<evidence type="ECO:0000256" key="5">
    <source>
        <dbReference type="ARBA" id="ARBA00023049"/>
    </source>
</evidence>
<keyword evidence="5 6" id="KW-0482">Metalloprotease</keyword>
<dbReference type="GO" id="GO:0006508">
    <property type="term" value="P:proteolysis"/>
    <property type="evidence" value="ECO:0007669"/>
    <property type="project" value="UniProtKB-KW"/>
</dbReference>
<dbReference type="EMBL" id="SZUV01000001">
    <property type="protein sequence ID" value="TQN50373.1"/>
    <property type="molecule type" value="Genomic_DNA"/>
</dbReference>
<feature type="domain" description="Peptidase M48" evidence="8">
    <location>
        <begin position="206"/>
        <end position="303"/>
    </location>
</feature>
<proteinExistence type="inferred from homology"/>
<reference evidence="9 10" key="1">
    <citation type="submission" date="2019-03" db="EMBL/GenBank/DDBJ databases">
        <title>New insights into Acidothiobacillus thiooxidans sulfur metabolism through coupled gene expression, solution geochemistry, microscopy and spectroscopy analyses.</title>
        <authorList>
            <person name="Camacho D."/>
            <person name="Frazao R."/>
            <person name="Fouillen A."/>
            <person name="Nanci A."/>
            <person name="Lang B.F."/>
            <person name="Apte S.C."/>
            <person name="Baron C."/>
            <person name="Warren L.A."/>
        </authorList>
    </citation>
    <scope>NUCLEOTIDE SEQUENCE [LARGE SCALE GENOMIC DNA]</scope>
    <source>
        <strain evidence="9 10">ATCC 19377</strain>
    </source>
</reference>
<sequence>MELFNPSTQMIVLPILALVYLFTTMVDSRCEIKGHFSFFAKLIMGFCIGAFAVDIIAYIASGRQVSLSGVTGMSDYTSSSGLSAPIPSSSGNGMPWDGILDEIFKDLEDYVVIVVGGIAFVVGGIVYMFGVGSRAMRFALTSSHSTENQATFAEWKNDLDKMVRSDASLTELKGWRRVFRHIHPKLMMLPAWWPWQGYGAWSYMRYILISGKLAKDAPPSVRRYVLGHELGHIHFGHTALNYMYPVTSVLFLTAMGVFLDSTVPETKTIAAFILLALLVPKSALLWFPNRREYQADRYAVAVNSTQEAIEGSLWMAEHGQDRSALRQKRLLRLGYGKTHTAAVAVNRE</sequence>
<evidence type="ECO:0000256" key="3">
    <source>
        <dbReference type="ARBA" id="ARBA00022801"/>
    </source>
</evidence>
<dbReference type="AlphaFoldDB" id="A0A543Q225"/>
<comment type="caution">
    <text evidence="9">The sequence shown here is derived from an EMBL/GenBank/DDBJ whole genome shotgun (WGS) entry which is preliminary data.</text>
</comment>
<dbReference type="RefSeq" id="WP_142086194.1">
    <property type="nucleotide sequence ID" value="NZ_SZUV01000001.1"/>
</dbReference>
<evidence type="ECO:0000256" key="6">
    <source>
        <dbReference type="RuleBase" id="RU003983"/>
    </source>
</evidence>
<name>A0A543Q225_ACITH</name>
<evidence type="ECO:0000313" key="9">
    <source>
        <dbReference type="EMBL" id="TQN50373.1"/>
    </source>
</evidence>
<feature type="transmembrane region" description="Helical" evidence="7">
    <location>
        <begin position="269"/>
        <end position="287"/>
    </location>
</feature>
<keyword evidence="3 6" id="KW-0378">Hydrolase</keyword>
<dbReference type="Proteomes" id="UP000315403">
    <property type="component" value="Unassembled WGS sequence"/>
</dbReference>
<keyword evidence="4 6" id="KW-0862">Zinc</keyword>
<gene>
    <name evidence="9" type="ORF">DLNHIDIE_00226</name>
</gene>
<keyword evidence="7" id="KW-1133">Transmembrane helix</keyword>
<comment type="similarity">
    <text evidence="6">Belongs to the peptidase M48 family.</text>
</comment>
<protein>
    <recommendedName>
        <fullName evidence="8">Peptidase M48 domain-containing protein</fullName>
    </recommendedName>
</protein>
<evidence type="ECO:0000256" key="2">
    <source>
        <dbReference type="ARBA" id="ARBA00022723"/>
    </source>
</evidence>
<keyword evidence="1 6" id="KW-0645">Protease</keyword>
<evidence type="ECO:0000259" key="8">
    <source>
        <dbReference type="Pfam" id="PF01435"/>
    </source>
</evidence>
<feature type="transmembrane region" description="Helical" evidence="7">
    <location>
        <begin position="38"/>
        <end position="60"/>
    </location>
</feature>
<comment type="cofactor">
    <cofactor evidence="6">
        <name>Zn(2+)</name>
        <dbReference type="ChEBI" id="CHEBI:29105"/>
    </cofactor>
    <text evidence="6">Binds 1 zinc ion per subunit.</text>
</comment>
<evidence type="ECO:0000313" key="10">
    <source>
        <dbReference type="Proteomes" id="UP000315403"/>
    </source>
</evidence>
<dbReference type="GO" id="GO:0046872">
    <property type="term" value="F:metal ion binding"/>
    <property type="evidence" value="ECO:0007669"/>
    <property type="project" value="UniProtKB-KW"/>
</dbReference>
<evidence type="ECO:0000256" key="4">
    <source>
        <dbReference type="ARBA" id="ARBA00022833"/>
    </source>
</evidence>
<accession>A0A543Q225</accession>